<dbReference type="RefSeq" id="WP_091195308.1">
    <property type="nucleotide sequence ID" value="NZ_FOVE01000014.1"/>
</dbReference>
<organism evidence="7 8">
    <name type="scientific">Formivibrio citricus</name>
    <dbReference type="NCBI Taxonomy" id="83765"/>
    <lineage>
        <taxon>Bacteria</taxon>
        <taxon>Pseudomonadati</taxon>
        <taxon>Pseudomonadota</taxon>
        <taxon>Betaproteobacteria</taxon>
        <taxon>Neisseriales</taxon>
        <taxon>Chitinibacteraceae</taxon>
        <taxon>Formivibrio</taxon>
    </lineage>
</organism>
<dbReference type="InterPro" id="IPR028082">
    <property type="entry name" value="Peripla_BP_I"/>
</dbReference>
<dbReference type="PANTHER" id="PTHR30483:SF6">
    <property type="entry name" value="PERIPLASMIC BINDING PROTEIN OF ABC TRANSPORTER FOR NATURAL AMINO ACIDS"/>
    <property type="match status" value="1"/>
</dbReference>
<comment type="similarity">
    <text evidence="1">Belongs to the leucine-binding protein family.</text>
</comment>
<evidence type="ECO:0000256" key="1">
    <source>
        <dbReference type="ARBA" id="ARBA00010062"/>
    </source>
</evidence>
<dbReference type="GO" id="GO:0006865">
    <property type="term" value="P:amino acid transport"/>
    <property type="evidence" value="ECO:0007669"/>
    <property type="project" value="UniProtKB-KW"/>
</dbReference>
<dbReference type="SUPFAM" id="SSF53822">
    <property type="entry name" value="Periplasmic binding protein-like I"/>
    <property type="match status" value="1"/>
</dbReference>
<evidence type="ECO:0000256" key="4">
    <source>
        <dbReference type="ARBA" id="ARBA00022970"/>
    </source>
</evidence>
<evidence type="ECO:0000313" key="7">
    <source>
        <dbReference type="EMBL" id="SFN64611.1"/>
    </source>
</evidence>
<keyword evidence="4" id="KW-0029">Amino-acid transport</keyword>
<dbReference type="AlphaFoldDB" id="A0A1I5AQ89"/>
<dbReference type="OrthoDB" id="5290698at2"/>
<proteinExistence type="inferred from homology"/>
<name>A0A1I5AQ89_9NEIS</name>
<evidence type="ECO:0000256" key="2">
    <source>
        <dbReference type="ARBA" id="ARBA00022448"/>
    </source>
</evidence>
<dbReference type="EMBL" id="FOVE01000014">
    <property type="protein sequence ID" value="SFN64611.1"/>
    <property type="molecule type" value="Genomic_DNA"/>
</dbReference>
<evidence type="ECO:0000313" key="8">
    <source>
        <dbReference type="Proteomes" id="UP000242869"/>
    </source>
</evidence>
<dbReference type="PROSITE" id="PS51257">
    <property type="entry name" value="PROKAR_LIPOPROTEIN"/>
    <property type="match status" value="1"/>
</dbReference>
<feature type="chain" id="PRO_5017186049" evidence="5">
    <location>
        <begin position="32"/>
        <end position="386"/>
    </location>
</feature>
<dbReference type="InterPro" id="IPR000709">
    <property type="entry name" value="Leu_Ile_Val-bd"/>
</dbReference>
<feature type="domain" description="Leucine-binding protein" evidence="6">
    <location>
        <begin position="39"/>
        <end position="377"/>
    </location>
</feature>
<dbReference type="InterPro" id="IPR028081">
    <property type="entry name" value="Leu-bd"/>
</dbReference>
<evidence type="ECO:0000256" key="5">
    <source>
        <dbReference type="SAM" id="SignalP"/>
    </source>
</evidence>
<dbReference type="Gene3D" id="3.40.50.2300">
    <property type="match status" value="2"/>
</dbReference>
<feature type="signal peptide" evidence="5">
    <location>
        <begin position="1"/>
        <end position="31"/>
    </location>
</feature>
<dbReference type="PANTHER" id="PTHR30483">
    <property type="entry name" value="LEUCINE-SPECIFIC-BINDING PROTEIN"/>
    <property type="match status" value="1"/>
</dbReference>
<dbReference type="InterPro" id="IPR051010">
    <property type="entry name" value="BCAA_transport"/>
</dbReference>
<evidence type="ECO:0000256" key="3">
    <source>
        <dbReference type="ARBA" id="ARBA00022729"/>
    </source>
</evidence>
<gene>
    <name evidence="7" type="ORF">SAMN05660284_01953</name>
</gene>
<sequence>MPPKTPQLRKTPSFRQALAFLLTSLAGLSLSACSGKKPVLVGFVAQMTGTQAELGVQERNGVQLAVEKINTEGGIAGRKIELVIRDDFGIPEKAQAADEELIKAGVVAIIGHATSGQTMAGLKITNPAKMVMISPTVSSPALSGLDDHFFRVYPTFKDSAQAFAEYVYKTGGLKRLAVIHDTDNAAYAKTYSTTFSEKYVALGGVISGEGSFSSKARPDFSPLLTRLRGGKAEGLLVIASDIDTALIAQKTRIMDWKIPLFTSAWAQTETLISNGGKAVEGLKLEQSYALSSSTPAFVEFRNSYQSRFGNAPSFGAAFGYEAAMVLAKALKKTGGSSAKLKEALQETRNFQGLMDNFSLDQYGDVQRPFYLSGIENGKFVILGKLN</sequence>
<dbReference type="STRING" id="83765.SAMN05660284_01953"/>
<dbReference type="Pfam" id="PF13458">
    <property type="entry name" value="Peripla_BP_6"/>
    <property type="match status" value="1"/>
</dbReference>
<keyword evidence="2" id="KW-0813">Transport</keyword>
<dbReference type="Proteomes" id="UP000242869">
    <property type="component" value="Unassembled WGS sequence"/>
</dbReference>
<evidence type="ECO:0000259" key="6">
    <source>
        <dbReference type="Pfam" id="PF13458"/>
    </source>
</evidence>
<keyword evidence="8" id="KW-1185">Reference proteome</keyword>
<dbReference type="PRINTS" id="PR00337">
    <property type="entry name" value="LEUILEVALBP"/>
</dbReference>
<reference evidence="8" key="1">
    <citation type="submission" date="2016-10" db="EMBL/GenBank/DDBJ databases">
        <authorList>
            <person name="Varghese N."/>
            <person name="Submissions S."/>
        </authorList>
    </citation>
    <scope>NUCLEOTIDE SEQUENCE [LARGE SCALE GENOMIC DNA]</scope>
    <source>
        <strain evidence="8">DSM 6150</strain>
    </source>
</reference>
<keyword evidence="3 5" id="KW-0732">Signal</keyword>
<protein>
    <submittedName>
        <fullName evidence="7">Amino acid/amide ABC transporter substrate-binding protein, HAAT family (TC 3.A.1.4.-)</fullName>
    </submittedName>
</protein>
<dbReference type="CDD" id="cd19983">
    <property type="entry name" value="PBP1_ABC_HAAT-like"/>
    <property type="match status" value="1"/>
</dbReference>
<accession>A0A1I5AQ89</accession>